<dbReference type="AlphaFoldDB" id="A0A7S3P8C1"/>
<name>A0A7S3P8C1_9STRA</name>
<feature type="transmembrane region" description="Helical" evidence="1">
    <location>
        <begin position="73"/>
        <end position="91"/>
    </location>
</feature>
<accession>A0A7S3P8C1</accession>
<keyword evidence="1" id="KW-1133">Transmembrane helix</keyword>
<sequence>MRSDLLSKRFFFAGCLGLPWLWIVHILYWRTNEESNDQGILNPDDHFNEEPTELSAEEIRMEAEKWVSRSKCMASLAVTLFVAWVIVAQCFRHELPAILYMYNQDNAELTGW</sequence>
<proteinExistence type="predicted"/>
<evidence type="ECO:0000313" key="2">
    <source>
        <dbReference type="EMBL" id="CAE0410962.1"/>
    </source>
</evidence>
<organism evidence="2">
    <name type="scientific">Amphora coffeiformis</name>
    <dbReference type="NCBI Taxonomy" id="265554"/>
    <lineage>
        <taxon>Eukaryota</taxon>
        <taxon>Sar</taxon>
        <taxon>Stramenopiles</taxon>
        <taxon>Ochrophyta</taxon>
        <taxon>Bacillariophyta</taxon>
        <taxon>Bacillariophyceae</taxon>
        <taxon>Bacillariophycidae</taxon>
        <taxon>Thalassiophysales</taxon>
        <taxon>Catenulaceae</taxon>
        <taxon>Amphora</taxon>
    </lineage>
</organism>
<feature type="transmembrane region" description="Helical" evidence="1">
    <location>
        <begin position="10"/>
        <end position="29"/>
    </location>
</feature>
<keyword evidence="1" id="KW-0472">Membrane</keyword>
<protein>
    <recommendedName>
        <fullName evidence="3">Gamma-secretase subunit PEN-2</fullName>
    </recommendedName>
</protein>
<evidence type="ECO:0000256" key="1">
    <source>
        <dbReference type="SAM" id="Phobius"/>
    </source>
</evidence>
<evidence type="ECO:0008006" key="3">
    <source>
        <dbReference type="Google" id="ProtNLM"/>
    </source>
</evidence>
<reference evidence="2" key="1">
    <citation type="submission" date="2021-01" db="EMBL/GenBank/DDBJ databases">
        <authorList>
            <person name="Corre E."/>
            <person name="Pelletier E."/>
            <person name="Niang G."/>
            <person name="Scheremetjew M."/>
            <person name="Finn R."/>
            <person name="Kale V."/>
            <person name="Holt S."/>
            <person name="Cochrane G."/>
            <person name="Meng A."/>
            <person name="Brown T."/>
            <person name="Cohen L."/>
        </authorList>
    </citation>
    <scope>NUCLEOTIDE SEQUENCE</scope>
    <source>
        <strain evidence="2">CCMP127</strain>
    </source>
</reference>
<keyword evidence="1" id="KW-0812">Transmembrane</keyword>
<gene>
    <name evidence="2" type="ORF">ACOF00016_LOCUS8374</name>
</gene>
<dbReference type="EMBL" id="HBIM01009999">
    <property type="protein sequence ID" value="CAE0410962.1"/>
    <property type="molecule type" value="Transcribed_RNA"/>
</dbReference>